<reference evidence="1 2" key="1">
    <citation type="submission" date="2024-04" db="EMBL/GenBank/DDBJ databases">
        <title>Tritrichomonas musculus Genome.</title>
        <authorList>
            <person name="Alves-Ferreira E."/>
            <person name="Grigg M."/>
            <person name="Lorenzi H."/>
            <person name="Galac M."/>
        </authorList>
    </citation>
    <scope>NUCLEOTIDE SEQUENCE [LARGE SCALE GENOMIC DNA]</scope>
    <source>
        <strain evidence="1 2">EAF2021</strain>
    </source>
</reference>
<protein>
    <submittedName>
        <fullName evidence="1">von Willebrand factor A domain-containing protein 5A</fullName>
    </submittedName>
</protein>
<sequence>MANERVLELISNHSNENRCFAIGIGRGCDAGLVEGIANASGGICDFVQEEDLISEKVIPQLLASLHPSVTSLEIHIEGEDNDSFEVSPYPLPSVNANGSTVVYIRQKKRENAFNGGILITGSYGKASIEIPIEDVQRLANVEEDKFGSCGGKNIGKAIIPLFAFSILKKLERKEDISDEDKMKAIELSISSGVLCKYTGYVGMTEQPTIEHRYSAGPSMMSFCQAMGCCYCSAPPQQLFSCCNAASMNCYADTQVFRNYAPQEPISHFQAPQQPISYFQAPQQQIKVRPNPLTDDDHKWYPTKYDLIPLARYQKAGGFWENLEAVKSITGIEIDQIDEVNLPDKGTELRCVATILAIAAMRVESSNEKNSWAMIEMKALKWLKNTLPNIDIEQVISKIQHFVP</sequence>
<gene>
    <name evidence="1" type="ORF">M9Y10_019101</name>
</gene>
<evidence type="ECO:0000313" key="1">
    <source>
        <dbReference type="EMBL" id="KAK8848046.1"/>
    </source>
</evidence>
<name>A0ABR2HII9_9EUKA</name>
<organism evidence="1 2">
    <name type="scientific">Tritrichomonas musculus</name>
    <dbReference type="NCBI Taxonomy" id="1915356"/>
    <lineage>
        <taxon>Eukaryota</taxon>
        <taxon>Metamonada</taxon>
        <taxon>Parabasalia</taxon>
        <taxon>Tritrichomonadida</taxon>
        <taxon>Tritrichomonadidae</taxon>
        <taxon>Tritrichomonas</taxon>
    </lineage>
</organism>
<dbReference type="PANTHER" id="PTHR45737">
    <property type="entry name" value="VON WILLEBRAND FACTOR A DOMAIN-CONTAINING PROTEIN 5A"/>
    <property type="match status" value="1"/>
</dbReference>
<accession>A0ABR2HII9</accession>
<keyword evidence="2" id="KW-1185">Reference proteome</keyword>
<dbReference type="PANTHER" id="PTHR45737:SF6">
    <property type="entry name" value="VON WILLEBRAND FACTOR A DOMAIN-CONTAINING PROTEIN 5A"/>
    <property type="match status" value="1"/>
</dbReference>
<dbReference type="EMBL" id="JAPFFF010000027">
    <property type="protein sequence ID" value="KAK8848046.1"/>
    <property type="molecule type" value="Genomic_DNA"/>
</dbReference>
<evidence type="ECO:0000313" key="2">
    <source>
        <dbReference type="Proteomes" id="UP001470230"/>
    </source>
</evidence>
<comment type="caution">
    <text evidence="1">The sequence shown here is derived from an EMBL/GenBank/DDBJ whole genome shotgun (WGS) entry which is preliminary data.</text>
</comment>
<proteinExistence type="predicted"/>
<dbReference type="Proteomes" id="UP001470230">
    <property type="component" value="Unassembled WGS sequence"/>
</dbReference>